<keyword evidence="15" id="KW-0844">Vision</keyword>
<feature type="transmembrane region" description="Helical" evidence="16">
    <location>
        <begin position="285"/>
        <end position="308"/>
    </location>
</feature>
<reference evidence="18" key="1">
    <citation type="journal article" date="2009" name="Mol. Biol. Evol.">
        <title>Molecular characterization of visual pigments in Branchiopoda and the evolution of opsins in Arthropoda.</title>
        <authorList>
            <person name="Kashiyama K."/>
            <person name="Seki T."/>
            <person name="Numata H."/>
            <person name="Goto S.G."/>
        </authorList>
    </citation>
    <scope>NUCLEOTIDE SEQUENCE</scope>
</reference>
<dbReference type="PRINTS" id="PR00237">
    <property type="entry name" value="GPCRRHODOPSN"/>
</dbReference>
<keyword evidence="5" id="KW-0716">Sensory transduction</keyword>
<dbReference type="GO" id="GO:0016020">
    <property type="term" value="C:membrane"/>
    <property type="evidence" value="ECO:0007669"/>
    <property type="project" value="UniProtKB-SubCell"/>
</dbReference>
<dbReference type="Gene3D" id="1.20.1070.10">
    <property type="entry name" value="Rhodopsin 7-helix transmembrane proteins"/>
    <property type="match status" value="1"/>
</dbReference>
<evidence type="ECO:0000256" key="6">
    <source>
        <dbReference type="ARBA" id="ARBA00022692"/>
    </source>
</evidence>
<dbReference type="AlphaFoldDB" id="B6EUW4"/>
<dbReference type="Pfam" id="PF00001">
    <property type="entry name" value="7tm_1"/>
    <property type="match status" value="1"/>
</dbReference>
<accession>B6EUW4</accession>
<evidence type="ECO:0000256" key="2">
    <source>
        <dbReference type="ARBA" id="ARBA00010663"/>
    </source>
</evidence>
<sequence>MMHNFSEPRYEAQVVRYGDFAPGVSVRDMAPENVRYMVHLHWEKFPPPDPRVHTALGALYLIMGVMSAVGNVLVLYIFGKYKSLRSPTNVLVMNLAFCDLGLFVGLYPELLGNIFINNGPWMWGDVACKIHAWCGLAFGFGQMQTLMFVSMDRYYVIVKGLKAPPLTYWKVSVWLAMVWIVSIFWATSPFFGFGNLSVDGLLNTCSYDYYTRDLPTVAYIVGSCVHAYVLPLAVIIFCYSYIVQAVFHHERQLREQAAKMNVASLRSSGGKQDEMSAEFRIAKIALINCCLWLWAWTPFTVISFMGVLHDDQSIINPYVSSLPVLLAKTSAVYNPIVYGLSHPKFQQCLREEFGWNIGLPKKKDNDSKSVTSVETAMT</sequence>
<comment type="similarity">
    <text evidence="2">Belongs to the G-protein coupled receptor 1 family.</text>
</comment>
<organism evidence="18">
    <name type="scientific">Triops granarius</name>
    <dbReference type="NCBI Taxonomy" id="109777"/>
    <lineage>
        <taxon>Eukaryota</taxon>
        <taxon>Metazoa</taxon>
        <taxon>Ecdysozoa</taxon>
        <taxon>Arthropoda</taxon>
        <taxon>Crustacea</taxon>
        <taxon>Branchiopoda</taxon>
        <taxon>Notostraca</taxon>
        <taxon>Triopsidae</taxon>
        <taxon>Triops</taxon>
    </lineage>
</organism>
<keyword evidence="13" id="KW-0675">Receptor</keyword>
<evidence type="ECO:0000256" key="8">
    <source>
        <dbReference type="ARBA" id="ARBA00022989"/>
    </source>
</evidence>
<dbReference type="EMBL" id="AB293432">
    <property type="protein sequence ID" value="BAG80980.1"/>
    <property type="molecule type" value="mRNA"/>
</dbReference>
<keyword evidence="9" id="KW-0157">Chromophore</keyword>
<dbReference type="FunFam" id="1.20.1070.10:FF:000044">
    <property type="entry name" value="Opsin, ultraviolet-sensitive"/>
    <property type="match status" value="1"/>
</dbReference>
<keyword evidence="8 16" id="KW-1133">Transmembrane helix</keyword>
<keyword evidence="14" id="KW-0807">Transducer</keyword>
<dbReference type="InterPro" id="IPR017452">
    <property type="entry name" value="GPCR_Rhodpsn_7TM"/>
</dbReference>
<evidence type="ECO:0000256" key="9">
    <source>
        <dbReference type="ARBA" id="ARBA00022991"/>
    </source>
</evidence>
<evidence type="ECO:0000256" key="12">
    <source>
        <dbReference type="ARBA" id="ARBA00023157"/>
    </source>
</evidence>
<gene>
    <name evidence="18" type="primary">RhE</name>
</gene>
<feature type="transmembrane region" description="Helical" evidence="16">
    <location>
        <begin position="171"/>
        <end position="193"/>
    </location>
</feature>
<keyword evidence="4" id="KW-0597">Phosphoprotein</keyword>
<evidence type="ECO:0000256" key="4">
    <source>
        <dbReference type="ARBA" id="ARBA00022553"/>
    </source>
</evidence>
<comment type="subcellular location">
    <subcellularLocation>
        <location evidence="1">Membrane</location>
        <topology evidence="1">Multi-pass membrane protein</topology>
    </subcellularLocation>
</comment>
<feature type="transmembrane region" description="Helical" evidence="16">
    <location>
        <begin position="130"/>
        <end position="150"/>
    </location>
</feature>
<evidence type="ECO:0000313" key="18">
    <source>
        <dbReference type="EMBL" id="BAG80980.1"/>
    </source>
</evidence>
<protein>
    <submittedName>
        <fullName evidence="18">Opsin</fullName>
    </submittedName>
</protein>
<evidence type="ECO:0000256" key="16">
    <source>
        <dbReference type="SAM" id="Phobius"/>
    </source>
</evidence>
<proteinExistence type="evidence at transcript level"/>
<evidence type="ECO:0000256" key="15">
    <source>
        <dbReference type="ARBA" id="ARBA00023305"/>
    </source>
</evidence>
<dbReference type="GO" id="GO:0009881">
    <property type="term" value="F:photoreceptor activity"/>
    <property type="evidence" value="ECO:0007669"/>
    <property type="project" value="UniProtKB-KW"/>
</dbReference>
<dbReference type="GO" id="GO:0007602">
    <property type="term" value="P:phototransduction"/>
    <property type="evidence" value="ECO:0007669"/>
    <property type="project" value="UniProtKB-KW"/>
</dbReference>
<feature type="transmembrane region" description="Helical" evidence="16">
    <location>
        <begin position="55"/>
        <end position="78"/>
    </location>
</feature>
<dbReference type="PANTHER" id="PTHR24240">
    <property type="entry name" value="OPSIN"/>
    <property type="match status" value="1"/>
</dbReference>
<keyword evidence="11 16" id="KW-0472">Membrane</keyword>
<evidence type="ECO:0000256" key="13">
    <source>
        <dbReference type="ARBA" id="ARBA00023170"/>
    </source>
</evidence>
<dbReference type="GO" id="GO:0004930">
    <property type="term" value="F:G protein-coupled receptor activity"/>
    <property type="evidence" value="ECO:0007669"/>
    <property type="project" value="UniProtKB-KW"/>
</dbReference>
<dbReference type="PROSITE" id="PS00238">
    <property type="entry name" value="OPSIN"/>
    <property type="match status" value="1"/>
</dbReference>
<evidence type="ECO:0000256" key="3">
    <source>
        <dbReference type="ARBA" id="ARBA00022543"/>
    </source>
</evidence>
<dbReference type="PROSITE" id="PS50262">
    <property type="entry name" value="G_PROTEIN_RECEP_F1_2"/>
    <property type="match status" value="1"/>
</dbReference>
<evidence type="ECO:0000256" key="11">
    <source>
        <dbReference type="ARBA" id="ARBA00023136"/>
    </source>
</evidence>
<keyword evidence="12" id="KW-1015">Disulfide bond</keyword>
<feature type="transmembrane region" description="Helical" evidence="16">
    <location>
        <begin position="90"/>
        <end position="110"/>
    </location>
</feature>
<evidence type="ECO:0000256" key="10">
    <source>
        <dbReference type="ARBA" id="ARBA00023040"/>
    </source>
</evidence>
<keyword evidence="6 16" id="KW-0812">Transmembrane</keyword>
<evidence type="ECO:0000259" key="17">
    <source>
        <dbReference type="PROSITE" id="PS50262"/>
    </source>
</evidence>
<feature type="transmembrane region" description="Helical" evidence="16">
    <location>
        <begin position="217"/>
        <end position="242"/>
    </location>
</feature>
<keyword evidence="3" id="KW-0600">Photoreceptor protein</keyword>
<keyword evidence="10" id="KW-0297">G-protein coupled receptor</keyword>
<keyword evidence="7" id="KW-0681">Retinal protein</keyword>
<evidence type="ECO:0000256" key="14">
    <source>
        <dbReference type="ARBA" id="ARBA00023224"/>
    </source>
</evidence>
<dbReference type="SUPFAM" id="SSF81321">
    <property type="entry name" value="Family A G protein-coupled receptor-like"/>
    <property type="match status" value="1"/>
</dbReference>
<dbReference type="InterPro" id="IPR050125">
    <property type="entry name" value="GPCR_opsins"/>
</dbReference>
<evidence type="ECO:0000256" key="7">
    <source>
        <dbReference type="ARBA" id="ARBA00022925"/>
    </source>
</evidence>
<feature type="domain" description="G-protein coupled receptors family 1 profile" evidence="17">
    <location>
        <begin position="70"/>
        <end position="338"/>
    </location>
</feature>
<dbReference type="InterPro" id="IPR000276">
    <property type="entry name" value="GPCR_Rhodpsn"/>
</dbReference>
<dbReference type="SMART" id="SM01381">
    <property type="entry name" value="7TM_GPCR_Srsx"/>
    <property type="match status" value="1"/>
</dbReference>
<evidence type="ECO:0000256" key="1">
    <source>
        <dbReference type="ARBA" id="ARBA00004141"/>
    </source>
</evidence>
<name>B6EUW4_9CRUS</name>
<dbReference type="InterPro" id="IPR027430">
    <property type="entry name" value="Retinal_BS"/>
</dbReference>
<dbReference type="GO" id="GO:0007601">
    <property type="term" value="P:visual perception"/>
    <property type="evidence" value="ECO:0007669"/>
    <property type="project" value="UniProtKB-KW"/>
</dbReference>
<evidence type="ECO:0000256" key="5">
    <source>
        <dbReference type="ARBA" id="ARBA00022606"/>
    </source>
</evidence>